<gene>
    <name evidence="2" type="ORF">NOCA2480083</name>
</gene>
<sequence>MSRECRPHGRDVEPPLDPFREDAREALRPKDVNATGGERAADQRPISLDEAHRTSYRHAADDLANQVGLLQDALEQLGAASAADKRM</sequence>
<organism evidence="2">
    <name type="scientific">metagenome</name>
    <dbReference type="NCBI Taxonomy" id="256318"/>
    <lineage>
        <taxon>unclassified sequences</taxon>
        <taxon>metagenomes</taxon>
    </lineage>
</organism>
<feature type="region of interest" description="Disordered" evidence="1">
    <location>
        <begin position="1"/>
        <end position="47"/>
    </location>
</feature>
<protein>
    <submittedName>
        <fullName evidence="2">Uncharacterized protein</fullName>
    </submittedName>
</protein>
<feature type="compositionally biased region" description="Basic and acidic residues" evidence="1">
    <location>
        <begin position="1"/>
        <end position="31"/>
    </location>
</feature>
<dbReference type="AlphaFoldDB" id="A0A2P2C7U0"/>
<name>A0A2P2C7U0_9ZZZZ</name>
<accession>A0A2P2C7U0</accession>
<evidence type="ECO:0000313" key="2">
    <source>
        <dbReference type="EMBL" id="CUR58064.1"/>
    </source>
</evidence>
<dbReference type="EMBL" id="CZKA01000043">
    <property type="protein sequence ID" value="CUR58064.1"/>
    <property type="molecule type" value="Genomic_DNA"/>
</dbReference>
<proteinExistence type="predicted"/>
<reference evidence="2" key="1">
    <citation type="submission" date="2015-08" db="EMBL/GenBank/DDBJ databases">
        <authorList>
            <person name="Babu N.S."/>
            <person name="Beckwith C.J."/>
            <person name="Beseler K.G."/>
            <person name="Brison A."/>
            <person name="Carone J.V."/>
            <person name="Caskin T.P."/>
            <person name="Diamond M."/>
            <person name="Durham M.E."/>
            <person name="Foxe J.M."/>
            <person name="Go M."/>
            <person name="Henderson B.A."/>
            <person name="Jones I.B."/>
            <person name="McGettigan J.A."/>
            <person name="Micheletti S.J."/>
            <person name="Nasrallah M.E."/>
            <person name="Ortiz D."/>
            <person name="Piller C.R."/>
            <person name="Privatt S.R."/>
            <person name="Schneider S.L."/>
            <person name="Sharp S."/>
            <person name="Smith T.C."/>
            <person name="Stanton J.D."/>
            <person name="Ullery H.E."/>
            <person name="Wilson R.J."/>
            <person name="Serrano M.G."/>
            <person name="Buck G."/>
            <person name="Lee V."/>
            <person name="Wang Y."/>
            <person name="Carvalho R."/>
            <person name="Voegtly L."/>
            <person name="Shi R."/>
            <person name="Duckworth R."/>
            <person name="Johnson A."/>
            <person name="Loviza R."/>
            <person name="Walstead R."/>
            <person name="Shah Z."/>
            <person name="Kiflezghi M."/>
            <person name="Wade K."/>
            <person name="Ball S.L."/>
            <person name="Bradley K.W."/>
            <person name="Asai D.J."/>
            <person name="Bowman C.A."/>
            <person name="Russell D.A."/>
            <person name="Pope W.H."/>
            <person name="Jacobs-Sera D."/>
            <person name="Hendrix R.W."/>
            <person name="Hatfull G.F."/>
        </authorList>
    </citation>
    <scope>NUCLEOTIDE SEQUENCE</scope>
</reference>
<evidence type="ECO:0000256" key="1">
    <source>
        <dbReference type="SAM" id="MobiDB-lite"/>
    </source>
</evidence>